<sequence>MEIRQRFLTGTRGIQTPIPRGKIVPRCLI</sequence>
<name>A0A2P2Q8S0_RHIMU</name>
<evidence type="ECO:0000313" key="1">
    <source>
        <dbReference type="EMBL" id="MBX63354.1"/>
    </source>
</evidence>
<accession>A0A2P2Q8S0</accession>
<organism evidence="1">
    <name type="scientific">Rhizophora mucronata</name>
    <name type="common">Asiatic mangrove</name>
    <dbReference type="NCBI Taxonomy" id="61149"/>
    <lineage>
        <taxon>Eukaryota</taxon>
        <taxon>Viridiplantae</taxon>
        <taxon>Streptophyta</taxon>
        <taxon>Embryophyta</taxon>
        <taxon>Tracheophyta</taxon>
        <taxon>Spermatophyta</taxon>
        <taxon>Magnoliopsida</taxon>
        <taxon>eudicotyledons</taxon>
        <taxon>Gunneridae</taxon>
        <taxon>Pentapetalae</taxon>
        <taxon>rosids</taxon>
        <taxon>fabids</taxon>
        <taxon>Malpighiales</taxon>
        <taxon>Rhizophoraceae</taxon>
        <taxon>Rhizophora</taxon>
    </lineage>
</organism>
<protein>
    <submittedName>
        <fullName evidence="1">Uncharacterized protein</fullName>
    </submittedName>
</protein>
<proteinExistence type="predicted"/>
<dbReference type="EMBL" id="GGEC01082870">
    <property type="protein sequence ID" value="MBX63354.1"/>
    <property type="molecule type" value="Transcribed_RNA"/>
</dbReference>
<dbReference type="AlphaFoldDB" id="A0A2P2Q8S0"/>
<reference evidence="1" key="1">
    <citation type="submission" date="2018-02" db="EMBL/GenBank/DDBJ databases">
        <title>Rhizophora mucronata_Transcriptome.</title>
        <authorList>
            <person name="Meera S.P."/>
            <person name="Sreeshan A."/>
            <person name="Augustine A."/>
        </authorList>
    </citation>
    <scope>NUCLEOTIDE SEQUENCE</scope>
    <source>
        <tissue evidence="1">Leaf</tissue>
    </source>
</reference>